<gene>
    <name evidence="1" type="ORF">GCM10012289_34590</name>
</gene>
<dbReference type="RefSeq" id="WP_189125130.1">
    <property type="nucleotide sequence ID" value="NZ_BMNH01000009.1"/>
</dbReference>
<dbReference type="AlphaFoldDB" id="A0A918DKX8"/>
<evidence type="ECO:0000313" key="2">
    <source>
        <dbReference type="Proteomes" id="UP000646523"/>
    </source>
</evidence>
<reference evidence="1" key="1">
    <citation type="journal article" date="2014" name="Int. J. Syst. Evol. Microbiol.">
        <title>Complete genome sequence of Corynebacterium casei LMG S-19264T (=DSM 44701T), isolated from a smear-ripened cheese.</title>
        <authorList>
            <consortium name="US DOE Joint Genome Institute (JGI-PGF)"/>
            <person name="Walter F."/>
            <person name="Albersmeier A."/>
            <person name="Kalinowski J."/>
            <person name="Ruckert C."/>
        </authorList>
    </citation>
    <scope>NUCLEOTIDE SEQUENCE</scope>
    <source>
        <strain evidence="1">CGMCC 4.7368</strain>
    </source>
</reference>
<comment type="caution">
    <text evidence="1">The sequence shown here is derived from an EMBL/GenBank/DDBJ whole genome shotgun (WGS) entry which is preliminary data.</text>
</comment>
<reference evidence="1" key="2">
    <citation type="submission" date="2020-09" db="EMBL/GenBank/DDBJ databases">
        <authorList>
            <person name="Sun Q."/>
            <person name="Zhou Y."/>
        </authorList>
    </citation>
    <scope>NUCLEOTIDE SEQUENCE</scope>
    <source>
        <strain evidence="1">CGMCC 4.7368</strain>
    </source>
</reference>
<dbReference type="Proteomes" id="UP000646523">
    <property type="component" value="Unassembled WGS sequence"/>
</dbReference>
<proteinExistence type="predicted"/>
<evidence type="ECO:0000313" key="1">
    <source>
        <dbReference type="EMBL" id="GGO70663.1"/>
    </source>
</evidence>
<name>A0A918DKX8_9ACTN</name>
<dbReference type="EMBL" id="BMNH01000009">
    <property type="protein sequence ID" value="GGO70663.1"/>
    <property type="molecule type" value="Genomic_DNA"/>
</dbReference>
<sequence length="67" mass="7404">MTLPNPADYGLTPEEADDCIDQVLDQRAEAIVDGIVETFARMPVMTPRVALALARRLQRRYGTGDEA</sequence>
<keyword evidence="2" id="KW-1185">Reference proteome</keyword>
<protein>
    <submittedName>
        <fullName evidence="1">Uncharacterized protein</fullName>
    </submittedName>
</protein>
<organism evidence="1 2">
    <name type="scientific">Nonomuraea cavernae</name>
    <dbReference type="NCBI Taxonomy" id="2045107"/>
    <lineage>
        <taxon>Bacteria</taxon>
        <taxon>Bacillati</taxon>
        <taxon>Actinomycetota</taxon>
        <taxon>Actinomycetes</taxon>
        <taxon>Streptosporangiales</taxon>
        <taxon>Streptosporangiaceae</taxon>
        <taxon>Nonomuraea</taxon>
    </lineage>
</organism>
<accession>A0A918DKX8</accession>